<evidence type="ECO:0000313" key="2">
    <source>
        <dbReference type="EMBL" id="RDH43036.1"/>
    </source>
</evidence>
<keyword evidence="1" id="KW-1133">Transmembrane helix</keyword>
<reference evidence="2 3" key="1">
    <citation type="submission" date="2017-04" db="EMBL/GenBank/DDBJ databases">
        <title>Draft genome sequence of Zooshikella ganghwensis VG4 isolated from Red Sea sediments.</title>
        <authorList>
            <person name="Rehman Z."/>
            <person name="Alam I."/>
            <person name="Kamau A."/>
            <person name="Bajic V."/>
            <person name="Leiknes T."/>
        </authorList>
    </citation>
    <scope>NUCLEOTIDE SEQUENCE [LARGE SCALE GENOMIC DNA]</scope>
    <source>
        <strain evidence="2 3">VG4</strain>
    </source>
</reference>
<keyword evidence="1" id="KW-0472">Membrane</keyword>
<keyword evidence="1" id="KW-0812">Transmembrane</keyword>
<proteinExistence type="predicted"/>
<feature type="transmembrane region" description="Helical" evidence="1">
    <location>
        <begin position="6"/>
        <end position="23"/>
    </location>
</feature>
<evidence type="ECO:0000313" key="3">
    <source>
        <dbReference type="Proteomes" id="UP000257039"/>
    </source>
</evidence>
<name>A0A4P9VK31_9GAMM</name>
<accession>A0A4P9VK31</accession>
<feature type="transmembrane region" description="Helical" evidence="1">
    <location>
        <begin position="62"/>
        <end position="82"/>
    </location>
</feature>
<dbReference type="AlphaFoldDB" id="A0A4P9VK31"/>
<sequence length="172" mass="19030">MDFVELLSTGVSGFAFLMLYVGYQLTSSVQKKILDVNLQETDADRLKVWNDLADKQLSNTRYFMFFSGVILIAGLIVLQLQYRPEANIGFSVSPSESAYMPVVYAQTTLVPLDQNGKGTATIKNEHIILVDNQTIFEALNKERKKAEALKVSEKALAEKLASFSSDSGFGGF</sequence>
<organism evidence="2 3">
    <name type="scientific">Zooshikella ganghwensis</name>
    <dbReference type="NCBI Taxonomy" id="202772"/>
    <lineage>
        <taxon>Bacteria</taxon>
        <taxon>Pseudomonadati</taxon>
        <taxon>Pseudomonadota</taxon>
        <taxon>Gammaproteobacteria</taxon>
        <taxon>Oceanospirillales</taxon>
        <taxon>Zooshikellaceae</taxon>
        <taxon>Zooshikella</taxon>
    </lineage>
</organism>
<protein>
    <submittedName>
        <fullName evidence="2">Uncharacterized protein</fullName>
    </submittedName>
</protein>
<dbReference type="Proteomes" id="UP000257039">
    <property type="component" value="Unassembled WGS sequence"/>
</dbReference>
<comment type="caution">
    <text evidence="2">The sequence shown here is derived from an EMBL/GenBank/DDBJ whole genome shotgun (WGS) entry which is preliminary data.</text>
</comment>
<dbReference type="RefSeq" id="WP_094786438.1">
    <property type="nucleotide sequence ID" value="NZ_JAEVHG010000002.1"/>
</dbReference>
<evidence type="ECO:0000256" key="1">
    <source>
        <dbReference type="SAM" id="Phobius"/>
    </source>
</evidence>
<gene>
    <name evidence="2" type="ORF">B9G39_05985</name>
</gene>
<keyword evidence="3" id="KW-1185">Reference proteome</keyword>
<dbReference type="EMBL" id="NDXW01000001">
    <property type="protein sequence ID" value="RDH43036.1"/>
    <property type="molecule type" value="Genomic_DNA"/>
</dbReference>